<dbReference type="SUPFAM" id="SSF53328">
    <property type="entry name" value="Formyltransferase"/>
    <property type="match status" value="1"/>
</dbReference>
<name>A0A1P8WJ86_9PLAN</name>
<dbReference type="InterPro" id="IPR005793">
    <property type="entry name" value="Formyl_trans_C"/>
</dbReference>
<keyword evidence="9" id="KW-1185">Reference proteome</keyword>
<accession>A0A1P8WJ86</accession>
<dbReference type="InterPro" id="IPR044135">
    <property type="entry name" value="Met-tRNA-FMT_C"/>
</dbReference>
<comment type="catalytic activity">
    <reaction evidence="5">
        <text>L-methionyl-tRNA(fMet) + (6R)-10-formyltetrahydrofolate = N-formyl-L-methionyl-tRNA(fMet) + (6S)-5,6,7,8-tetrahydrofolate + H(+)</text>
        <dbReference type="Rhea" id="RHEA:24380"/>
        <dbReference type="Rhea" id="RHEA-COMP:9952"/>
        <dbReference type="Rhea" id="RHEA-COMP:9953"/>
        <dbReference type="ChEBI" id="CHEBI:15378"/>
        <dbReference type="ChEBI" id="CHEBI:57453"/>
        <dbReference type="ChEBI" id="CHEBI:78530"/>
        <dbReference type="ChEBI" id="CHEBI:78844"/>
        <dbReference type="ChEBI" id="CHEBI:195366"/>
        <dbReference type="EC" id="2.1.2.9"/>
    </reaction>
</comment>
<dbReference type="Proteomes" id="UP000187735">
    <property type="component" value="Chromosome"/>
</dbReference>
<dbReference type="Pfam" id="PF02911">
    <property type="entry name" value="Formyl_trans_C"/>
    <property type="match status" value="1"/>
</dbReference>
<evidence type="ECO:0000256" key="1">
    <source>
        <dbReference type="ARBA" id="ARBA00010699"/>
    </source>
</evidence>
<evidence type="ECO:0000259" key="7">
    <source>
        <dbReference type="Pfam" id="PF02911"/>
    </source>
</evidence>
<dbReference type="OrthoDB" id="9802815at2"/>
<dbReference type="CDD" id="cd08646">
    <property type="entry name" value="FMT_core_Met-tRNA-FMT_N"/>
    <property type="match status" value="1"/>
</dbReference>
<proteinExistence type="inferred from homology"/>
<dbReference type="AlphaFoldDB" id="A0A1P8WJ86"/>
<dbReference type="Gene3D" id="3.40.50.12230">
    <property type="match status" value="1"/>
</dbReference>
<feature type="binding site" evidence="5">
    <location>
        <begin position="111"/>
        <end position="114"/>
    </location>
    <ligand>
        <name>(6S)-5,6,7,8-tetrahydrofolate</name>
        <dbReference type="ChEBI" id="CHEBI:57453"/>
    </ligand>
</feature>
<dbReference type="InterPro" id="IPR036477">
    <property type="entry name" value="Formyl_transf_N_sf"/>
</dbReference>
<protein>
    <recommendedName>
        <fullName evidence="2 5">Methionyl-tRNA formyltransferase</fullName>
        <ecNumber evidence="2 5">2.1.2.9</ecNumber>
    </recommendedName>
</protein>
<evidence type="ECO:0000259" key="6">
    <source>
        <dbReference type="Pfam" id="PF00551"/>
    </source>
</evidence>
<dbReference type="GO" id="GO:0004479">
    <property type="term" value="F:methionyl-tRNA formyltransferase activity"/>
    <property type="evidence" value="ECO:0007669"/>
    <property type="project" value="UniProtKB-UniRule"/>
</dbReference>
<evidence type="ECO:0000256" key="2">
    <source>
        <dbReference type="ARBA" id="ARBA00012261"/>
    </source>
</evidence>
<dbReference type="HAMAP" id="MF_00182">
    <property type="entry name" value="Formyl_trans"/>
    <property type="match status" value="1"/>
</dbReference>
<dbReference type="CDD" id="cd08704">
    <property type="entry name" value="Met_tRNA_FMT_C"/>
    <property type="match status" value="1"/>
</dbReference>
<dbReference type="SUPFAM" id="SSF50486">
    <property type="entry name" value="FMT C-terminal domain-like"/>
    <property type="match status" value="1"/>
</dbReference>
<evidence type="ECO:0000256" key="4">
    <source>
        <dbReference type="ARBA" id="ARBA00022917"/>
    </source>
</evidence>
<dbReference type="EC" id="2.1.2.9" evidence="2 5"/>
<evidence type="ECO:0000313" key="9">
    <source>
        <dbReference type="Proteomes" id="UP000187735"/>
    </source>
</evidence>
<dbReference type="KEGG" id="fmr:Fuma_03719"/>
<dbReference type="NCBIfam" id="TIGR00460">
    <property type="entry name" value="fmt"/>
    <property type="match status" value="1"/>
</dbReference>
<dbReference type="STRING" id="1891926.Fuma_03719"/>
<dbReference type="InterPro" id="IPR005794">
    <property type="entry name" value="Fmt"/>
</dbReference>
<dbReference type="InterPro" id="IPR002376">
    <property type="entry name" value="Formyl_transf_N"/>
</dbReference>
<reference evidence="8 9" key="1">
    <citation type="journal article" date="2016" name="Front. Microbiol.">
        <title>Fuerstia marisgermanicae gen. nov., sp. nov., an Unusual Member of the Phylum Planctomycetes from the German Wadden Sea.</title>
        <authorList>
            <person name="Kohn T."/>
            <person name="Heuer A."/>
            <person name="Jogler M."/>
            <person name="Vollmers J."/>
            <person name="Boedeker C."/>
            <person name="Bunk B."/>
            <person name="Rast P."/>
            <person name="Borchert D."/>
            <person name="Glockner I."/>
            <person name="Freese H.M."/>
            <person name="Klenk H.P."/>
            <person name="Overmann J."/>
            <person name="Kaster A.K."/>
            <person name="Rohde M."/>
            <person name="Wiegand S."/>
            <person name="Jogler C."/>
        </authorList>
    </citation>
    <scope>NUCLEOTIDE SEQUENCE [LARGE SCALE GENOMIC DNA]</scope>
    <source>
        <strain evidence="8 9">NH11</strain>
    </source>
</reference>
<feature type="domain" description="Formyl transferase N-terminal" evidence="6">
    <location>
        <begin position="4"/>
        <end position="177"/>
    </location>
</feature>
<dbReference type="GO" id="GO:0005829">
    <property type="term" value="C:cytosol"/>
    <property type="evidence" value="ECO:0007669"/>
    <property type="project" value="TreeGrafter"/>
</dbReference>
<dbReference type="InterPro" id="IPR041711">
    <property type="entry name" value="Met-tRNA-FMT_N"/>
</dbReference>
<sequence>MPLRVAVFGTGEFALPTFRALMESDRHEVVAAYTQPDRTGRGHHRHVNKVKELATGHDVPVFQPQNINQPDVLEQLKALAADVFIVAAYGQILKAEFLAIAPLGAFNLHGSLLPRHRGAAPVQYSIWKGDADAGVTIFQIELALDSGPMIGQISTPIGPQETSGELMVRLADLSPGLTLKALDELQAGTARFEAQDTSLVTLAGKIKKEDGLINWTQSAREIDCHVRAMQPWPKASTVLHVPDRKPLRCIIVQATPLDEPGNANSPPGSVVKDDRPLVVQTGGGLLAVQTIQPEGKKPMDATSFANGYGIGDGAKFT</sequence>
<dbReference type="EMBL" id="CP017641">
    <property type="protein sequence ID" value="APZ94098.1"/>
    <property type="molecule type" value="Genomic_DNA"/>
</dbReference>
<evidence type="ECO:0000256" key="3">
    <source>
        <dbReference type="ARBA" id="ARBA00022679"/>
    </source>
</evidence>
<dbReference type="InterPro" id="IPR011034">
    <property type="entry name" value="Formyl_transferase-like_C_sf"/>
</dbReference>
<feature type="domain" description="Formyl transferase C-terminal" evidence="7">
    <location>
        <begin position="205"/>
        <end position="308"/>
    </location>
</feature>
<comment type="function">
    <text evidence="5">Attaches a formyl group to the free amino group of methionyl-tRNA(fMet). The formyl group appears to play a dual role in the initiator identity of N-formylmethionyl-tRNA by promoting its recognition by IF2 and preventing the misappropriation of this tRNA by the elongation apparatus.</text>
</comment>
<dbReference type="PANTHER" id="PTHR11138:SF5">
    <property type="entry name" value="METHIONYL-TRNA FORMYLTRANSFERASE, MITOCHONDRIAL"/>
    <property type="match status" value="1"/>
</dbReference>
<dbReference type="Pfam" id="PF00551">
    <property type="entry name" value="Formyl_trans_N"/>
    <property type="match status" value="1"/>
</dbReference>
<comment type="similarity">
    <text evidence="1 5">Belongs to the Fmt family.</text>
</comment>
<dbReference type="PANTHER" id="PTHR11138">
    <property type="entry name" value="METHIONYL-TRNA FORMYLTRANSFERASE"/>
    <property type="match status" value="1"/>
</dbReference>
<evidence type="ECO:0000256" key="5">
    <source>
        <dbReference type="HAMAP-Rule" id="MF_00182"/>
    </source>
</evidence>
<keyword evidence="3 5" id="KW-0808">Transferase</keyword>
<organism evidence="8 9">
    <name type="scientific">Fuerstiella marisgermanici</name>
    <dbReference type="NCBI Taxonomy" id="1891926"/>
    <lineage>
        <taxon>Bacteria</taxon>
        <taxon>Pseudomonadati</taxon>
        <taxon>Planctomycetota</taxon>
        <taxon>Planctomycetia</taxon>
        <taxon>Planctomycetales</taxon>
        <taxon>Planctomycetaceae</taxon>
        <taxon>Fuerstiella</taxon>
    </lineage>
</organism>
<evidence type="ECO:0000313" key="8">
    <source>
        <dbReference type="EMBL" id="APZ94098.1"/>
    </source>
</evidence>
<dbReference type="RefSeq" id="WP_077025456.1">
    <property type="nucleotide sequence ID" value="NZ_CP017641.1"/>
</dbReference>
<gene>
    <name evidence="8" type="primary">fmt_1</name>
    <name evidence="5" type="synonym">fmt</name>
    <name evidence="8" type="ORF">Fuma_03719</name>
</gene>
<keyword evidence="4 5" id="KW-0648">Protein biosynthesis</keyword>